<feature type="compositionally biased region" description="Polar residues" evidence="1">
    <location>
        <begin position="93"/>
        <end position="114"/>
    </location>
</feature>
<evidence type="ECO:0000313" key="3">
    <source>
        <dbReference type="Proteomes" id="UP000266861"/>
    </source>
</evidence>
<comment type="caution">
    <text evidence="2">The sequence shown here is derived from an EMBL/GenBank/DDBJ whole genome shotgun (WGS) entry which is preliminary data.</text>
</comment>
<dbReference type="Proteomes" id="UP000266861">
    <property type="component" value="Unassembled WGS sequence"/>
</dbReference>
<keyword evidence="3" id="KW-1185">Reference proteome</keyword>
<organism evidence="2 3">
    <name type="scientific">Diversispora epigaea</name>
    <dbReference type="NCBI Taxonomy" id="1348612"/>
    <lineage>
        <taxon>Eukaryota</taxon>
        <taxon>Fungi</taxon>
        <taxon>Fungi incertae sedis</taxon>
        <taxon>Mucoromycota</taxon>
        <taxon>Glomeromycotina</taxon>
        <taxon>Glomeromycetes</taxon>
        <taxon>Diversisporales</taxon>
        <taxon>Diversisporaceae</taxon>
        <taxon>Diversispora</taxon>
    </lineage>
</organism>
<proteinExistence type="predicted"/>
<feature type="region of interest" description="Disordered" evidence="1">
    <location>
        <begin position="86"/>
        <end position="153"/>
    </location>
</feature>
<protein>
    <submittedName>
        <fullName evidence="2">Uncharacterized protein</fullName>
    </submittedName>
</protein>
<accession>A0A397JG82</accession>
<evidence type="ECO:0000313" key="2">
    <source>
        <dbReference type="EMBL" id="RHZ83983.1"/>
    </source>
</evidence>
<reference evidence="2 3" key="1">
    <citation type="submission" date="2018-08" db="EMBL/GenBank/DDBJ databases">
        <title>Genome and evolution of the arbuscular mycorrhizal fungus Diversispora epigaea (formerly Glomus versiforme) and its bacterial endosymbionts.</title>
        <authorList>
            <person name="Sun X."/>
            <person name="Fei Z."/>
            <person name="Harrison M."/>
        </authorList>
    </citation>
    <scope>NUCLEOTIDE SEQUENCE [LARGE SCALE GENOMIC DNA]</scope>
    <source>
        <strain evidence="2 3">IT104</strain>
    </source>
</reference>
<sequence length="153" mass="16629">MLNSFRFLESDDDINKFSSEDIYQTDFFSVKATIMLGTTATTDLEKLLLDQKDAIDDILKSQPVSVLEKLSALFDHKYKIEEQMVEPMEEDTSGSNYNHNDPSKETINISNRITNGDVEMSNGNGNGDDGNSNEDGGEGGDGGGGGDGDGDEM</sequence>
<dbReference type="EMBL" id="PQFF01000082">
    <property type="protein sequence ID" value="RHZ83983.1"/>
    <property type="molecule type" value="Genomic_DNA"/>
</dbReference>
<evidence type="ECO:0000256" key="1">
    <source>
        <dbReference type="SAM" id="MobiDB-lite"/>
    </source>
</evidence>
<name>A0A397JG82_9GLOM</name>
<dbReference type="OrthoDB" id="2375172at2759"/>
<gene>
    <name evidence="2" type="ORF">Glove_86g136</name>
</gene>
<dbReference type="AlphaFoldDB" id="A0A397JG82"/>